<dbReference type="InterPro" id="IPR009072">
    <property type="entry name" value="Histone-fold"/>
</dbReference>
<feature type="compositionally biased region" description="Low complexity" evidence="1">
    <location>
        <begin position="144"/>
        <end position="157"/>
    </location>
</feature>
<feature type="region of interest" description="Disordered" evidence="1">
    <location>
        <begin position="597"/>
        <end position="617"/>
    </location>
</feature>
<dbReference type="EMBL" id="JBJKBG010000008">
    <property type="protein sequence ID" value="KAL3726360.1"/>
    <property type="molecule type" value="Genomic_DNA"/>
</dbReference>
<dbReference type="Gene3D" id="1.10.20.10">
    <property type="entry name" value="Histone, subunit A"/>
    <property type="match status" value="1"/>
</dbReference>
<dbReference type="Proteomes" id="UP001634007">
    <property type="component" value="Unassembled WGS sequence"/>
</dbReference>
<feature type="compositionally biased region" description="Basic and acidic residues" evidence="1">
    <location>
        <begin position="601"/>
        <end position="610"/>
    </location>
</feature>
<feature type="region of interest" description="Disordered" evidence="1">
    <location>
        <begin position="129"/>
        <end position="182"/>
    </location>
</feature>
<gene>
    <name evidence="2" type="ORF">ACJRO7_031279</name>
</gene>
<organism evidence="2 3">
    <name type="scientific">Eucalyptus globulus</name>
    <name type="common">Tasmanian blue gum</name>
    <dbReference type="NCBI Taxonomy" id="34317"/>
    <lineage>
        <taxon>Eukaryota</taxon>
        <taxon>Viridiplantae</taxon>
        <taxon>Streptophyta</taxon>
        <taxon>Embryophyta</taxon>
        <taxon>Tracheophyta</taxon>
        <taxon>Spermatophyta</taxon>
        <taxon>Magnoliopsida</taxon>
        <taxon>eudicotyledons</taxon>
        <taxon>Gunneridae</taxon>
        <taxon>Pentapetalae</taxon>
        <taxon>rosids</taxon>
        <taxon>malvids</taxon>
        <taxon>Myrtales</taxon>
        <taxon>Myrtaceae</taxon>
        <taxon>Myrtoideae</taxon>
        <taxon>Eucalypteae</taxon>
        <taxon>Eucalyptus</taxon>
    </lineage>
</organism>
<accession>A0ABD3JS70</accession>
<dbReference type="PANTHER" id="PTHR37604">
    <property type="entry name" value="TRANSCRIPTION INITIATION FACTOR TFIID SUBUNIT"/>
    <property type="match status" value="1"/>
</dbReference>
<evidence type="ECO:0000256" key="1">
    <source>
        <dbReference type="SAM" id="MobiDB-lite"/>
    </source>
</evidence>
<dbReference type="PANTHER" id="PTHR37604:SF1">
    <property type="entry name" value="TRANSCRIPTION INITIATION FACTOR TFIID SUBUNIT"/>
    <property type="match status" value="1"/>
</dbReference>
<protein>
    <recommendedName>
        <fullName evidence="4">Bromodomain associated domain-containing protein</fullName>
    </recommendedName>
</protein>
<evidence type="ECO:0000313" key="2">
    <source>
        <dbReference type="EMBL" id="KAL3726360.1"/>
    </source>
</evidence>
<sequence length="617" mass="68205">MALLGDDGRGYELARKLESLGVWRTWLGDSGYLSFAPFLSTPSSWDAFMRADGSTPRAQLHLQLRARALLFDKASVSLFLRTPSAAATPAAAAAGVKAPSSSSTSVAVARLNNPYLQLHGDDLYFTLDGASQDGAPQREGLNASSSMSSKGMQSQSKATFGVGPRYSDAEVDASSQRSRKEDLPETWYDQFIEKHRASKPYRISNGGLGSSKRTPEDMFNYLKLLEKHKRKRAVYKDGQAGILNPTQHTPIGINAGPVQDVGSDDDTSFLPEVMFMSNCVPDSALPVSYRLEDKSKVEFRGVLDSLPQVVTRSPVMIERLGIRPEYLSSEQGGSLYRGKNGLEGSGKHLGEEQALLVSQKVIARMLTGLGFEGATEVPIEVFAQLLGSHICKLGRNLKVLADSYRKQYSAIELLKMFLQVSGFSNLGTLAELVKDGPKNLSQQSQLQVPEMQPLLHSQQQTPLRLTQQMPRQMIPQMQQLMTSHNLQHLENMRRRQASGPRPVMDFDKSRPMVQVKLENPSDLPIDGNAFNNAVNMRHPQMQQFRQQQMAALSNLHPQHNNQFRPMSAFQISQMQAQNIGMVRAQPVKVEGFQELMGGDSTMKHDSDENKLASPSSK</sequence>
<proteinExistence type="predicted"/>
<keyword evidence="3" id="KW-1185">Reference proteome</keyword>
<evidence type="ECO:0000313" key="3">
    <source>
        <dbReference type="Proteomes" id="UP001634007"/>
    </source>
</evidence>
<comment type="caution">
    <text evidence="2">The sequence shown here is derived from an EMBL/GenBank/DDBJ whole genome shotgun (WGS) entry which is preliminary data.</text>
</comment>
<reference evidence="2 3" key="1">
    <citation type="submission" date="2024-11" db="EMBL/GenBank/DDBJ databases">
        <title>Chromosome-level genome assembly of Eucalyptus globulus Labill. provides insights into its genome evolution.</title>
        <authorList>
            <person name="Li X."/>
        </authorList>
    </citation>
    <scope>NUCLEOTIDE SEQUENCE [LARGE SCALE GENOMIC DNA]</scope>
    <source>
        <strain evidence="2">CL2024</strain>
        <tissue evidence="2">Fresh tender leaves</tissue>
    </source>
</reference>
<dbReference type="AlphaFoldDB" id="A0ABD3JS70"/>
<name>A0ABD3JS70_EUCGL</name>
<evidence type="ECO:0008006" key="4">
    <source>
        <dbReference type="Google" id="ProtNLM"/>
    </source>
</evidence>